<evidence type="ECO:0000313" key="4">
    <source>
        <dbReference type="Proteomes" id="UP000502823"/>
    </source>
</evidence>
<dbReference type="InParanoid" id="A0A6L2Q1Z4"/>
<dbReference type="InterPro" id="IPR007967">
    <property type="entry name" value="GSKIP_dom"/>
</dbReference>
<sequence length="182" mass="20623">MERKCECSELLHKQHTERTRRSTQKQTTPPYVAVDETAAAPRVTWQREETRPHGGGPMLETQEEVLLNEDAWKTEAAGVIQDIQEHVQNICISEKIRSTNRCIYLNVTTMEGTQCCVEMSASGFRIVGNAYDNTAELSNRHFETPYALLNHISPSYSISFGNLLLKKLEHVQTQDDDSDPSV</sequence>
<dbReference type="InterPro" id="IPR023231">
    <property type="entry name" value="GSKIP_dom_sf"/>
</dbReference>
<accession>A0A6L2Q1Z4</accession>
<keyword evidence="4" id="KW-1185">Reference proteome</keyword>
<evidence type="ECO:0000313" key="3">
    <source>
        <dbReference type="EMBL" id="GFG38911.1"/>
    </source>
</evidence>
<dbReference type="EMBL" id="BLKM01000834">
    <property type="protein sequence ID" value="GFG38911.1"/>
    <property type="molecule type" value="Genomic_DNA"/>
</dbReference>
<dbReference type="GO" id="GO:0060828">
    <property type="term" value="P:regulation of canonical Wnt signaling pathway"/>
    <property type="evidence" value="ECO:0007669"/>
    <property type="project" value="InterPro"/>
</dbReference>
<feature type="domain" description="GSKIP" evidence="2">
    <location>
        <begin position="73"/>
        <end position="170"/>
    </location>
</feature>
<comment type="caution">
    <text evidence="3">The sequence shown here is derived from an EMBL/GenBank/DDBJ whole genome shotgun (WGS) entry which is preliminary data.</text>
</comment>
<evidence type="ECO:0000256" key="1">
    <source>
        <dbReference type="ARBA" id="ARBA00009571"/>
    </source>
</evidence>
<organism evidence="3 4">
    <name type="scientific">Coptotermes formosanus</name>
    <name type="common">Formosan subterranean termite</name>
    <dbReference type="NCBI Taxonomy" id="36987"/>
    <lineage>
        <taxon>Eukaryota</taxon>
        <taxon>Metazoa</taxon>
        <taxon>Ecdysozoa</taxon>
        <taxon>Arthropoda</taxon>
        <taxon>Hexapoda</taxon>
        <taxon>Insecta</taxon>
        <taxon>Pterygota</taxon>
        <taxon>Neoptera</taxon>
        <taxon>Polyneoptera</taxon>
        <taxon>Dictyoptera</taxon>
        <taxon>Blattodea</taxon>
        <taxon>Blattoidea</taxon>
        <taxon>Termitoidae</taxon>
        <taxon>Rhinotermitidae</taxon>
        <taxon>Coptotermes</taxon>
    </lineage>
</organism>
<dbReference type="GO" id="GO:0019207">
    <property type="term" value="F:kinase regulator activity"/>
    <property type="evidence" value="ECO:0007669"/>
    <property type="project" value="TreeGrafter"/>
</dbReference>
<dbReference type="OrthoDB" id="5804279at2759"/>
<comment type="similarity">
    <text evidence="1">Belongs to the GSKIP family.</text>
</comment>
<dbReference type="AlphaFoldDB" id="A0A6L2Q1Z4"/>
<dbReference type="Proteomes" id="UP000502823">
    <property type="component" value="Unassembled WGS sequence"/>
</dbReference>
<proteinExistence type="inferred from homology"/>
<dbReference type="Gene3D" id="3.30.2280.10">
    <property type="entry name" value="Hypothetical protein (hspc210)"/>
    <property type="match status" value="1"/>
</dbReference>
<reference evidence="4" key="1">
    <citation type="submission" date="2020-01" db="EMBL/GenBank/DDBJ databases">
        <title>Draft genome sequence of the Termite Coptotermes fromosanus.</title>
        <authorList>
            <person name="Itakura S."/>
            <person name="Yosikawa Y."/>
            <person name="Umezawa K."/>
        </authorList>
    </citation>
    <scope>NUCLEOTIDE SEQUENCE [LARGE SCALE GENOMIC DNA]</scope>
</reference>
<dbReference type="SUPFAM" id="SSF103107">
    <property type="entry name" value="Hypothetical protein c14orf129, hspc210"/>
    <property type="match status" value="1"/>
</dbReference>
<dbReference type="InterPro" id="IPR037395">
    <property type="entry name" value="GSKIP"/>
</dbReference>
<evidence type="ECO:0000259" key="2">
    <source>
        <dbReference type="Pfam" id="PF05303"/>
    </source>
</evidence>
<dbReference type="GO" id="GO:0005737">
    <property type="term" value="C:cytoplasm"/>
    <property type="evidence" value="ECO:0007669"/>
    <property type="project" value="TreeGrafter"/>
</dbReference>
<protein>
    <recommendedName>
        <fullName evidence="2">GSKIP domain-containing protein</fullName>
    </recommendedName>
</protein>
<name>A0A6L2Q1Z4_COPFO</name>
<dbReference type="GO" id="GO:0051018">
    <property type="term" value="F:protein kinase A binding"/>
    <property type="evidence" value="ECO:0007669"/>
    <property type="project" value="TreeGrafter"/>
</dbReference>
<gene>
    <name evidence="3" type="ORF">Cfor_05886</name>
</gene>
<dbReference type="Pfam" id="PF05303">
    <property type="entry name" value="GSKIP_dom"/>
    <property type="match status" value="1"/>
</dbReference>
<dbReference type="PANTHER" id="PTHR12490:SF4">
    <property type="entry name" value="GSK3B-INTERACTING PROTEIN"/>
    <property type="match status" value="1"/>
</dbReference>
<dbReference type="FunCoup" id="A0A6L2Q1Z4">
    <property type="interactions" value="348"/>
</dbReference>
<dbReference type="PANTHER" id="PTHR12490">
    <property type="entry name" value="GSK3B-INTERACTING PROTEIN"/>
    <property type="match status" value="1"/>
</dbReference>